<sequence>MGSNKALLVLVMLLAFVFVLSAEVAPKDVDETFDKSDGELNKDGLDEMKYRHGGWHGHHGGWHRHYGGWGGWRRGYCSYGCCRRNYYGRCIRCCYYANEQVDADVDAEPLN</sequence>
<feature type="signal peptide" evidence="1">
    <location>
        <begin position="1"/>
        <end position="22"/>
    </location>
</feature>
<keyword evidence="1" id="KW-0732">Signal</keyword>
<accession>A0AAN9K3P5</accession>
<proteinExistence type="predicted"/>
<organism evidence="2 3">
    <name type="scientific">Canavalia gladiata</name>
    <name type="common">Sword bean</name>
    <name type="synonym">Dolichos gladiatus</name>
    <dbReference type="NCBI Taxonomy" id="3824"/>
    <lineage>
        <taxon>Eukaryota</taxon>
        <taxon>Viridiplantae</taxon>
        <taxon>Streptophyta</taxon>
        <taxon>Embryophyta</taxon>
        <taxon>Tracheophyta</taxon>
        <taxon>Spermatophyta</taxon>
        <taxon>Magnoliopsida</taxon>
        <taxon>eudicotyledons</taxon>
        <taxon>Gunneridae</taxon>
        <taxon>Pentapetalae</taxon>
        <taxon>rosids</taxon>
        <taxon>fabids</taxon>
        <taxon>Fabales</taxon>
        <taxon>Fabaceae</taxon>
        <taxon>Papilionoideae</taxon>
        <taxon>50 kb inversion clade</taxon>
        <taxon>NPAAA clade</taxon>
        <taxon>indigoferoid/millettioid clade</taxon>
        <taxon>Phaseoleae</taxon>
        <taxon>Canavalia</taxon>
    </lineage>
</organism>
<evidence type="ECO:0000313" key="2">
    <source>
        <dbReference type="EMBL" id="KAK7308604.1"/>
    </source>
</evidence>
<evidence type="ECO:0000313" key="3">
    <source>
        <dbReference type="Proteomes" id="UP001367508"/>
    </source>
</evidence>
<dbReference type="EMBL" id="JAYMYQ010000010">
    <property type="protein sequence ID" value="KAK7308604.1"/>
    <property type="molecule type" value="Genomic_DNA"/>
</dbReference>
<dbReference type="AlphaFoldDB" id="A0AAN9K3P5"/>
<gene>
    <name evidence="2" type="ORF">VNO77_42223</name>
</gene>
<keyword evidence="3" id="KW-1185">Reference proteome</keyword>
<protein>
    <submittedName>
        <fullName evidence="2">Uncharacterized protein</fullName>
    </submittedName>
</protein>
<reference evidence="2 3" key="1">
    <citation type="submission" date="2024-01" db="EMBL/GenBank/DDBJ databases">
        <title>The genomes of 5 underutilized Papilionoideae crops provide insights into root nodulation and disease resistanc.</title>
        <authorList>
            <person name="Jiang F."/>
        </authorList>
    </citation>
    <scope>NUCLEOTIDE SEQUENCE [LARGE SCALE GENOMIC DNA]</scope>
    <source>
        <strain evidence="2">LVBAO_FW01</strain>
        <tissue evidence="2">Leaves</tissue>
    </source>
</reference>
<feature type="chain" id="PRO_5042929425" evidence="1">
    <location>
        <begin position="23"/>
        <end position="111"/>
    </location>
</feature>
<dbReference type="Pfam" id="PF07172">
    <property type="entry name" value="GRP"/>
    <property type="match status" value="1"/>
</dbReference>
<evidence type="ECO:0000256" key="1">
    <source>
        <dbReference type="SAM" id="SignalP"/>
    </source>
</evidence>
<dbReference type="InterPro" id="IPR010800">
    <property type="entry name" value="GRP"/>
</dbReference>
<dbReference type="PANTHER" id="PTHR37389:SF37">
    <property type="entry name" value="GLYCINE RICH PROTEIN-RELATED"/>
    <property type="match status" value="1"/>
</dbReference>
<name>A0AAN9K3P5_CANGL</name>
<comment type="caution">
    <text evidence="2">The sequence shown here is derived from an EMBL/GenBank/DDBJ whole genome shotgun (WGS) entry which is preliminary data.</text>
</comment>
<dbReference type="Proteomes" id="UP001367508">
    <property type="component" value="Unassembled WGS sequence"/>
</dbReference>
<dbReference type="PANTHER" id="PTHR37389">
    <property type="entry name" value="NODULIN-24"/>
    <property type="match status" value="1"/>
</dbReference>